<dbReference type="InterPro" id="IPR023204">
    <property type="entry name" value="SP1917_dom_sf"/>
</dbReference>
<proteinExistence type="predicted"/>
<accession>A0AAU6NX73</accession>
<reference evidence="1 3" key="1">
    <citation type="submission" date="2023-10" db="EMBL/GenBank/DDBJ databases">
        <title>Culture-based analysis of two novel bacteria associated with mangrove crab gills.</title>
        <authorList>
            <person name="Yang X."/>
            <person name="Garuglieri E."/>
            <person name="Van Goethem M.W."/>
            <person name="Fusi M."/>
            <person name="Marasco R."/>
            <person name="Daffonchio D.G."/>
        </authorList>
    </citation>
    <scope>NUCLEOTIDE SEQUENCE [LARGE SCALE GENOMIC DNA]</scope>
    <source>
        <strain evidence="2">UG2-1</strain>
        <strain evidence="1">UG2-2</strain>
        <strain evidence="3">UG2_2</strain>
    </source>
</reference>
<evidence type="ECO:0000313" key="1">
    <source>
        <dbReference type="EMBL" id="WXA02191.1"/>
    </source>
</evidence>
<evidence type="ECO:0000313" key="2">
    <source>
        <dbReference type="EMBL" id="WXA12648.1"/>
    </source>
</evidence>
<dbReference type="AlphaFoldDB" id="A0AAU6NX73"/>
<dbReference type="Proteomes" id="UP001368318">
    <property type="component" value="Chromosome"/>
</dbReference>
<dbReference type="EMBL" id="CP136925">
    <property type="protein sequence ID" value="WXA12648.1"/>
    <property type="molecule type" value="Genomic_DNA"/>
</dbReference>
<dbReference type="KEGG" id="mcaa:R3L15_11005"/>
<keyword evidence="3" id="KW-1185">Reference proteome</keyword>
<dbReference type="Gene3D" id="1.10.8.290">
    <property type="entry name" value="uncharacterized protein sp1917 domain"/>
    <property type="match status" value="1"/>
</dbReference>
<evidence type="ECO:0000313" key="3">
    <source>
        <dbReference type="Proteomes" id="UP001368318"/>
    </source>
</evidence>
<protein>
    <submittedName>
        <fullName evidence="1">DUF2200 domain-containing protein</fullName>
    </submittedName>
</protein>
<dbReference type="PIRSF" id="PIRSF033199">
    <property type="entry name" value="UCP033199"/>
    <property type="match status" value="1"/>
</dbReference>
<dbReference type="RefSeq" id="WP_338731711.1">
    <property type="nucleotide sequence ID" value="NZ_CP136924.1"/>
</dbReference>
<gene>
    <name evidence="2" type="ORF">R3L15_11005</name>
    <name evidence="1" type="ORF">R3L16_10585</name>
</gene>
<sequence>MAKTHDERIASMTFASVYPHYITKVEKKGRTKAELHQVIEWLTGFNNKTLQKLIDDKVTFESFFKKATLHPNAPLIKGVICGYRIEDIKTPLTQQVRYLDKLVDELAKGRKMDKILRTPKP</sequence>
<dbReference type="EMBL" id="CP136924">
    <property type="protein sequence ID" value="WXA02191.1"/>
    <property type="molecule type" value="Genomic_DNA"/>
</dbReference>
<dbReference type="Pfam" id="PF09966">
    <property type="entry name" value="DUF2200"/>
    <property type="match status" value="1"/>
</dbReference>
<organism evidence="1 3">
    <name type="scientific">Mangrovimonas cancribranchiae</name>
    <dbReference type="NCBI Taxonomy" id="3080055"/>
    <lineage>
        <taxon>Bacteria</taxon>
        <taxon>Pseudomonadati</taxon>
        <taxon>Bacteroidota</taxon>
        <taxon>Flavobacteriia</taxon>
        <taxon>Flavobacteriales</taxon>
        <taxon>Flavobacteriaceae</taxon>
        <taxon>Mangrovimonas</taxon>
    </lineage>
</organism>
<name>A0AAU6NX73_9FLAO</name>
<dbReference type="InterPro" id="IPR014580">
    <property type="entry name" value="UCP033199"/>
</dbReference>